<dbReference type="GO" id="GO:0005737">
    <property type="term" value="C:cytoplasm"/>
    <property type="evidence" value="ECO:0007669"/>
    <property type="project" value="TreeGrafter"/>
</dbReference>
<dbReference type="CDD" id="cd07067">
    <property type="entry name" value="HP_PGM_like"/>
    <property type="match status" value="1"/>
</dbReference>
<proteinExistence type="predicted"/>
<dbReference type="AlphaFoldDB" id="A0A6A6J7Z8"/>
<organism evidence="2 3">
    <name type="scientific">Westerdykella ornata</name>
    <dbReference type="NCBI Taxonomy" id="318751"/>
    <lineage>
        <taxon>Eukaryota</taxon>
        <taxon>Fungi</taxon>
        <taxon>Dikarya</taxon>
        <taxon>Ascomycota</taxon>
        <taxon>Pezizomycotina</taxon>
        <taxon>Dothideomycetes</taxon>
        <taxon>Pleosporomycetidae</taxon>
        <taxon>Pleosporales</taxon>
        <taxon>Sporormiaceae</taxon>
        <taxon>Westerdykella</taxon>
    </lineage>
</organism>
<dbReference type="SUPFAM" id="SSF53254">
    <property type="entry name" value="Phosphoglycerate mutase-like"/>
    <property type="match status" value="1"/>
</dbReference>
<dbReference type="InterPro" id="IPR050275">
    <property type="entry name" value="PGM_Phosphatase"/>
</dbReference>
<dbReference type="PANTHER" id="PTHR48100:SF1">
    <property type="entry name" value="HISTIDINE PHOSPHATASE FAMILY PROTEIN-RELATED"/>
    <property type="match status" value="1"/>
</dbReference>
<reference evidence="2" key="1">
    <citation type="journal article" date="2020" name="Stud. Mycol.">
        <title>101 Dothideomycetes genomes: a test case for predicting lifestyles and emergence of pathogens.</title>
        <authorList>
            <person name="Haridas S."/>
            <person name="Albert R."/>
            <person name="Binder M."/>
            <person name="Bloem J."/>
            <person name="Labutti K."/>
            <person name="Salamov A."/>
            <person name="Andreopoulos B."/>
            <person name="Baker S."/>
            <person name="Barry K."/>
            <person name="Bills G."/>
            <person name="Bluhm B."/>
            <person name="Cannon C."/>
            <person name="Castanera R."/>
            <person name="Culley D."/>
            <person name="Daum C."/>
            <person name="Ezra D."/>
            <person name="Gonzalez J."/>
            <person name="Henrissat B."/>
            <person name="Kuo A."/>
            <person name="Liang C."/>
            <person name="Lipzen A."/>
            <person name="Lutzoni F."/>
            <person name="Magnuson J."/>
            <person name="Mondo S."/>
            <person name="Nolan M."/>
            <person name="Ohm R."/>
            <person name="Pangilinan J."/>
            <person name="Park H.-J."/>
            <person name="Ramirez L."/>
            <person name="Alfaro M."/>
            <person name="Sun H."/>
            <person name="Tritt A."/>
            <person name="Yoshinaga Y."/>
            <person name="Zwiers L.-H."/>
            <person name="Turgeon B."/>
            <person name="Goodwin S."/>
            <person name="Spatafora J."/>
            <person name="Crous P."/>
            <person name="Grigoriev I."/>
        </authorList>
    </citation>
    <scope>NUCLEOTIDE SEQUENCE</scope>
    <source>
        <strain evidence="2">CBS 379.55</strain>
    </source>
</reference>
<gene>
    <name evidence="2" type="ORF">EI97DRAFT_258555</name>
</gene>
<dbReference type="RefSeq" id="XP_033649295.1">
    <property type="nucleotide sequence ID" value="XM_033794201.1"/>
</dbReference>
<feature type="region of interest" description="Disordered" evidence="1">
    <location>
        <begin position="304"/>
        <end position="328"/>
    </location>
</feature>
<dbReference type="EMBL" id="ML986533">
    <property type="protein sequence ID" value="KAF2271756.1"/>
    <property type="molecule type" value="Genomic_DNA"/>
</dbReference>
<dbReference type="Proteomes" id="UP000800097">
    <property type="component" value="Unassembled WGS sequence"/>
</dbReference>
<evidence type="ECO:0000256" key="1">
    <source>
        <dbReference type="SAM" id="MobiDB-lite"/>
    </source>
</evidence>
<dbReference type="InterPro" id="IPR013078">
    <property type="entry name" value="His_Pase_superF_clade-1"/>
</dbReference>
<protein>
    <submittedName>
        <fullName evidence="2">Phosphoglycerate mutase-like protein</fullName>
    </submittedName>
</protein>
<keyword evidence="3" id="KW-1185">Reference proteome</keyword>
<evidence type="ECO:0000313" key="3">
    <source>
        <dbReference type="Proteomes" id="UP000800097"/>
    </source>
</evidence>
<dbReference type="Pfam" id="PF00300">
    <property type="entry name" value="His_Phos_1"/>
    <property type="match status" value="1"/>
</dbReference>
<dbReference type="SMART" id="SM00855">
    <property type="entry name" value="PGAM"/>
    <property type="match status" value="1"/>
</dbReference>
<dbReference type="Gene3D" id="3.40.50.1240">
    <property type="entry name" value="Phosphoglycerate mutase-like"/>
    <property type="match status" value="1"/>
</dbReference>
<dbReference type="OrthoDB" id="496981at2759"/>
<evidence type="ECO:0000313" key="2">
    <source>
        <dbReference type="EMBL" id="KAF2271756.1"/>
    </source>
</evidence>
<dbReference type="InterPro" id="IPR029033">
    <property type="entry name" value="His_PPase_superfam"/>
</dbReference>
<name>A0A6A6J7Z8_WESOR</name>
<dbReference type="GeneID" id="54547376"/>
<sequence>MYHVPEISSRGLQDFHFKYTTVGGYFLQSEKDTDPDRFDFRKENFGLIDREYETDSGNEGGKKGHWRRFERYVRHVNEKSELGVQFKVLFLGRHGQGWHNVAEAKYGTAAWNCYWSMLDGADGITWSDAHLTEIGHAQAQDVRQLWQSLLPDIPAPESYYVSPLTRAIETADISFKGLELPNGKPYKPIIKELLREAIGVHTCDRRRSASEIQHAFPHVSLESGFSEEDPLWTSNFREPRKARKHRLAKLLDDVFAHDDGVFLSFTSHSGAIRSILDAIGHREFGLETGGVIPVFVKAEVVKGARPAPPDEPSEGPPACPSPPVMMPN</sequence>
<dbReference type="GO" id="GO:0016791">
    <property type="term" value="F:phosphatase activity"/>
    <property type="evidence" value="ECO:0007669"/>
    <property type="project" value="TreeGrafter"/>
</dbReference>
<accession>A0A6A6J7Z8</accession>
<dbReference type="PANTHER" id="PTHR48100">
    <property type="entry name" value="BROAD-SPECIFICITY PHOSPHATASE YOR283W-RELATED"/>
    <property type="match status" value="1"/>
</dbReference>
<feature type="compositionally biased region" description="Pro residues" evidence="1">
    <location>
        <begin position="306"/>
        <end position="328"/>
    </location>
</feature>